<evidence type="ECO:0000256" key="7">
    <source>
        <dbReference type="ARBA" id="ARBA00022840"/>
    </source>
</evidence>
<comment type="function">
    <text evidence="12">The UvrABC repair system catalyzes the recognition and processing of DNA lesions. A damage recognition complex composed of 2 UvrA and 2 UvrB subunits scans DNA for abnormalities. Upon binding of the UvrA(2)B(2) complex to a putative damaged site, the DNA wraps around one UvrB monomer. DNA wrap is dependent on ATP binding by UvrB and probably causes local melting of the DNA helix, facilitating insertion of UvrB beta-hairpin between the DNA strands. Then UvrB probes one DNA strand for the presence of a lesion. If a lesion is found the UvrA subunits dissociate and the UvrB-DNA preincision complex is formed. This complex is subsequently bound by UvrC and the second UvrB is released. If no lesion is found, the DNA wraps around the other UvrB subunit that will check the other stand for damage.</text>
</comment>
<evidence type="ECO:0000256" key="1">
    <source>
        <dbReference type="ARBA" id="ARBA00004496"/>
    </source>
</evidence>
<dbReference type="GO" id="GO:0016887">
    <property type="term" value="F:ATP hydrolysis activity"/>
    <property type="evidence" value="ECO:0007669"/>
    <property type="project" value="InterPro"/>
</dbReference>
<keyword evidence="14" id="KW-0175">Coiled coil</keyword>
<feature type="domain" description="UVR" evidence="16">
    <location>
        <begin position="648"/>
        <end position="683"/>
    </location>
</feature>
<keyword evidence="7 12" id="KW-0067">ATP-binding</keyword>
<feature type="region of interest" description="Disordered" evidence="15">
    <location>
        <begin position="685"/>
        <end position="706"/>
    </location>
</feature>
<evidence type="ECO:0000259" key="18">
    <source>
        <dbReference type="PROSITE" id="PS51194"/>
    </source>
</evidence>
<dbReference type="CDD" id="cd18790">
    <property type="entry name" value="SF2_C_UvrB"/>
    <property type="match status" value="1"/>
</dbReference>
<dbReference type="PROSITE" id="PS51192">
    <property type="entry name" value="HELICASE_ATP_BIND_1"/>
    <property type="match status" value="1"/>
</dbReference>
<accession>A0A1F7UIK3</accession>
<sequence>MNRRFKLKHPYKPSGDQPEAITLLVKGVKRGDRYQTLLGATGTGKTYTIANVIQAVERPTLVIAHNKTLAAQLCNEFREFFPDNAVEYFVSYYDYYQPEAYMPKSDTYIEKEAMINEEIDRLRHSATQALLTRRDVIICASVSCIYGLGAPEAYEKTVLHVAKGQDMTRTDVLARLIEMQFTRTNADLLRGTFRIRGGILELMPVNEEAMYRIEAPKGTIEAIMKIDPVSRKVVREQDDVWVFPAKHFITLGPERERAIKAIRLELKGRLKYFEKQGKLLEAERLERRTKFDLEMIENLGYCNGIENYSRHLSGRGPGEPPDTLLSYFPKGALFVIDESHVTVPQIGGMFEGDRSRKQTLIEYGFRLPSAADNRPLTFHEVEDRWTQVVFVSATPGPFELKSSNTIVEQIIRPTGLVDPEVIVRPVTGTGNRERGTWNGKIRPVPGSRFPVPSQIDDVISRIALVTKRGDRVLVTTLTKKMAEDLSEYLAEKKIKARYIHSDIKTIERLEILSDFRRGEYDVLVGVNLLREGLDLPEVALVAILDADKEGFLRSETSLIQTIGRAARNVRGQVVLYADVMTGSMKRAIKETDRRRAKQVAYNEKHGITPQTIIKAIKDIRETLGLSVNKKNVKEILKLELSAETHDLKTVLKKKEEEMKQAAKDLEFELAAILRDEMSEIIKEIKKREKTSPVTTLRKPPRHGRTR</sequence>
<name>A0A1F7UIK3_9BACT</name>
<evidence type="ECO:0000313" key="19">
    <source>
        <dbReference type="EMBL" id="OGL78111.1"/>
    </source>
</evidence>
<dbReference type="GO" id="GO:0005737">
    <property type="term" value="C:cytoplasm"/>
    <property type="evidence" value="ECO:0007669"/>
    <property type="project" value="UniProtKB-SubCell"/>
</dbReference>
<keyword evidence="9 12" id="KW-0234">DNA repair</keyword>
<comment type="subcellular location">
    <subcellularLocation>
        <location evidence="1 12 13">Cytoplasm</location>
    </subcellularLocation>
</comment>
<dbReference type="InterPro" id="IPR001943">
    <property type="entry name" value="UVR_dom"/>
</dbReference>
<dbReference type="STRING" id="1802399.A3E39_04305"/>
<evidence type="ECO:0000256" key="14">
    <source>
        <dbReference type="SAM" id="Coils"/>
    </source>
</evidence>
<feature type="domain" description="Helicase ATP-binding" evidence="17">
    <location>
        <begin position="26"/>
        <end position="201"/>
    </location>
</feature>
<dbReference type="Pfam" id="PF04851">
    <property type="entry name" value="ResIII"/>
    <property type="match status" value="1"/>
</dbReference>
<dbReference type="GO" id="GO:0003677">
    <property type="term" value="F:DNA binding"/>
    <property type="evidence" value="ECO:0007669"/>
    <property type="project" value="UniProtKB-UniRule"/>
</dbReference>
<evidence type="ECO:0000259" key="17">
    <source>
        <dbReference type="PROSITE" id="PS51192"/>
    </source>
</evidence>
<dbReference type="CDD" id="cd17916">
    <property type="entry name" value="DEXHc_UvrB"/>
    <property type="match status" value="1"/>
</dbReference>
<dbReference type="AlphaFoldDB" id="A0A1F7UIK3"/>
<dbReference type="InterPro" id="IPR001650">
    <property type="entry name" value="Helicase_C-like"/>
</dbReference>
<dbReference type="InterPro" id="IPR014001">
    <property type="entry name" value="Helicase_ATP-bd"/>
</dbReference>
<feature type="short sequence motif" description="Beta-hairpin" evidence="12">
    <location>
        <begin position="92"/>
        <end position="115"/>
    </location>
</feature>
<evidence type="ECO:0000256" key="3">
    <source>
        <dbReference type="ARBA" id="ARBA00022490"/>
    </source>
</evidence>
<reference evidence="19 20" key="1">
    <citation type="journal article" date="2016" name="Nat. Commun.">
        <title>Thousands of microbial genomes shed light on interconnected biogeochemical processes in an aquifer system.</title>
        <authorList>
            <person name="Anantharaman K."/>
            <person name="Brown C.T."/>
            <person name="Hug L.A."/>
            <person name="Sharon I."/>
            <person name="Castelle C.J."/>
            <person name="Probst A.J."/>
            <person name="Thomas B.C."/>
            <person name="Singh A."/>
            <person name="Wilkins M.J."/>
            <person name="Karaoz U."/>
            <person name="Brodie E.L."/>
            <person name="Williams K.H."/>
            <person name="Hubbard S.S."/>
            <person name="Banfield J.F."/>
        </authorList>
    </citation>
    <scope>NUCLEOTIDE SEQUENCE [LARGE SCALE GENOMIC DNA]</scope>
</reference>
<dbReference type="Pfam" id="PF02151">
    <property type="entry name" value="UVR"/>
    <property type="match status" value="1"/>
</dbReference>
<comment type="domain">
    <text evidence="12">The beta-hairpin motif is involved in DNA binding.</text>
</comment>
<dbReference type="GO" id="GO:0009380">
    <property type="term" value="C:excinuclease repair complex"/>
    <property type="evidence" value="ECO:0007669"/>
    <property type="project" value="InterPro"/>
</dbReference>
<keyword evidence="8 12" id="KW-0267">Excision nuclease</keyword>
<dbReference type="Proteomes" id="UP000176603">
    <property type="component" value="Unassembled WGS sequence"/>
</dbReference>
<evidence type="ECO:0000256" key="11">
    <source>
        <dbReference type="ARBA" id="ARBA00029504"/>
    </source>
</evidence>
<evidence type="ECO:0000256" key="10">
    <source>
        <dbReference type="ARBA" id="ARBA00026033"/>
    </source>
</evidence>
<dbReference type="Pfam" id="PF12344">
    <property type="entry name" value="UvrB"/>
    <property type="match status" value="1"/>
</dbReference>
<protein>
    <recommendedName>
        <fullName evidence="11 12">UvrABC system protein B</fullName>
        <shortName evidence="12">Protein UvrB</shortName>
    </recommendedName>
    <alternativeName>
        <fullName evidence="12">Excinuclease ABC subunit B</fullName>
    </alternativeName>
</protein>
<dbReference type="GO" id="GO:0009432">
    <property type="term" value="P:SOS response"/>
    <property type="evidence" value="ECO:0007669"/>
    <property type="project" value="UniProtKB-UniRule"/>
</dbReference>
<gene>
    <name evidence="12" type="primary">uvrB</name>
    <name evidence="19" type="ORF">A3E39_04305</name>
</gene>
<evidence type="ECO:0000259" key="16">
    <source>
        <dbReference type="PROSITE" id="PS50151"/>
    </source>
</evidence>
<evidence type="ECO:0000256" key="15">
    <source>
        <dbReference type="SAM" id="MobiDB-lite"/>
    </source>
</evidence>
<dbReference type="Pfam" id="PF17757">
    <property type="entry name" value="UvrB_inter"/>
    <property type="match status" value="1"/>
</dbReference>
<dbReference type="SUPFAM" id="SSF46600">
    <property type="entry name" value="C-terminal UvrC-binding domain of UvrB"/>
    <property type="match status" value="1"/>
</dbReference>
<comment type="subunit">
    <text evidence="10 12 13">Forms a heterotetramer with UvrA during the search for lesions. Interacts with UvrC in an incision complex.</text>
</comment>
<evidence type="ECO:0000256" key="5">
    <source>
        <dbReference type="ARBA" id="ARBA00022763"/>
    </source>
</evidence>
<dbReference type="HAMAP" id="MF_00204">
    <property type="entry name" value="UvrB"/>
    <property type="match status" value="1"/>
</dbReference>
<dbReference type="InterPro" id="IPR006935">
    <property type="entry name" value="Helicase/UvrB_N"/>
</dbReference>
<dbReference type="SUPFAM" id="SSF52540">
    <property type="entry name" value="P-loop containing nucleoside triphosphate hydrolases"/>
    <property type="match status" value="2"/>
</dbReference>
<keyword evidence="3 12" id="KW-0963">Cytoplasm</keyword>
<comment type="caution">
    <text evidence="19">The sequence shown here is derived from an EMBL/GenBank/DDBJ whole genome shotgun (WGS) entry which is preliminary data.</text>
</comment>
<dbReference type="PROSITE" id="PS50151">
    <property type="entry name" value="UVR"/>
    <property type="match status" value="1"/>
</dbReference>
<dbReference type="GO" id="GO:0005524">
    <property type="term" value="F:ATP binding"/>
    <property type="evidence" value="ECO:0007669"/>
    <property type="project" value="UniProtKB-UniRule"/>
</dbReference>
<keyword evidence="4 12" id="KW-0547">Nucleotide-binding</keyword>
<feature type="binding site" evidence="12">
    <location>
        <begin position="39"/>
        <end position="46"/>
    </location>
    <ligand>
        <name>ATP</name>
        <dbReference type="ChEBI" id="CHEBI:30616"/>
    </ligand>
</feature>
<proteinExistence type="inferred from homology"/>
<evidence type="ECO:0000313" key="20">
    <source>
        <dbReference type="Proteomes" id="UP000176603"/>
    </source>
</evidence>
<dbReference type="InterPro" id="IPR024759">
    <property type="entry name" value="UvrB_YAD/RRR_dom"/>
</dbReference>
<dbReference type="GO" id="GO:0009381">
    <property type="term" value="F:excinuclease ABC activity"/>
    <property type="evidence" value="ECO:0007669"/>
    <property type="project" value="UniProtKB-UniRule"/>
</dbReference>
<dbReference type="InterPro" id="IPR004807">
    <property type="entry name" value="UvrB"/>
</dbReference>
<dbReference type="Pfam" id="PF00271">
    <property type="entry name" value="Helicase_C"/>
    <property type="match status" value="1"/>
</dbReference>
<evidence type="ECO:0000256" key="4">
    <source>
        <dbReference type="ARBA" id="ARBA00022741"/>
    </source>
</evidence>
<evidence type="ECO:0000256" key="9">
    <source>
        <dbReference type="ARBA" id="ARBA00023204"/>
    </source>
</evidence>
<keyword evidence="5 12" id="KW-0227">DNA damage</keyword>
<dbReference type="PANTHER" id="PTHR24029">
    <property type="entry name" value="UVRABC SYSTEM PROTEIN B"/>
    <property type="match status" value="1"/>
</dbReference>
<evidence type="ECO:0000256" key="12">
    <source>
        <dbReference type="HAMAP-Rule" id="MF_00204"/>
    </source>
</evidence>
<evidence type="ECO:0000256" key="8">
    <source>
        <dbReference type="ARBA" id="ARBA00022881"/>
    </source>
</evidence>
<evidence type="ECO:0000256" key="13">
    <source>
        <dbReference type="RuleBase" id="RU003587"/>
    </source>
</evidence>
<dbReference type="PROSITE" id="PS51194">
    <property type="entry name" value="HELICASE_CTER"/>
    <property type="match status" value="1"/>
</dbReference>
<dbReference type="InterPro" id="IPR041471">
    <property type="entry name" value="UvrB_inter"/>
</dbReference>
<keyword evidence="12 13" id="KW-0742">SOS response</keyword>
<dbReference type="EMBL" id="MGEH01000037">
    <property type="protein sequence ID" value="OGL78111.1"/>
    <property type="molecule type" value="Genomic_DNA"/>
</dbReference>
<dbReference type="SMART" id="SM00490">
    <property type="entry name" value="HELICc"/>
    <property type="match status" value="1"/>
</dbReference>
<dbReference type="Gene3D" id="4.10.860.10">
    <property type="entry name" value="UVR domain"/>
    <property type="match status" value="1"/>
</dbReference>
<dbReference type="GO" id="GO:0006289">
    <property type="term" value="P:nucleotide-excision repair"/>
    <property type="evidence" value="ECO:0007669"/>
    <property type="project" value="UniProtKB-UniRule"/>
</dbReference>
<dbReference type="Gene3D" id="3.40.50.300">
    <property type="entry name" value="P-loop containing nucleotide triphosphate hydrolases"/>
    <property type="match status" value="3"/>
</dbReference>
<feature type="coiled-coil region" evidence="14">
    <location>
        <begin position="644"/>
        <end position="671"/>
    </location>
</feature>
<feature type="domain" description="Helicase C-terminal" evidence="18">
    <location>
        <begin position="454"/>
        <end position="607"/>
    </location>
</feature>
<evidence type="ECO:0000256" key="2">
    <source>
        <dbReference type="ARBA" id="ARBA00008533"/>
    </source>
</evidence>
<evidence type="ECO:0000256" key="6">
    <source>
        <dbReference type="ARBA" id="ARBA00022769"/>
    </source>
</evidence>
<dbReference type="InterPro" id="IPR027417">
    <property type="entry name" value="P-loop_NTPase"/>
</dbReference>
<keyword evidence="6 12" id="KW-0228">DNA excision</keyword>
<organism evidence="19 20">
    <name type="scientific">Candidatus Uhrbacteria bacterium RIFCSPHIGHO2_12_FULL_60_25</name>
    <dbReference type="NCBI Taxonomy" id="1802399"/>
    <lineage>
        <taxon>Bacteria</taxon>
        <taxon>Candidatus Uhriibacteriota</taxon>
    </lineage>
</organism>
<dbReference type="PANTHER" id="PTHR24029:SF0">
    <property type="entry name" value="UVRABC SYSTEM PROTEIN B"/>
    <property type="match status" value="1"/>
</dbReference>
<comment type="similarity">
    <text evidence="2 12 13">Belongs to the UvrB family.</text>
</comment>
<dbReference type="InterPro" id="IPR036876">
    <property type="entry name" value="UVR_dom_sf"/>
</dbReference>
<dbReference type="SMART" id="SM00487">
    <property type="entry name" value="DEXDc"/>
    <property type="match status" value="1"/>
</dbReference>